<dbReference type="Pfam" id="PF07302">
    <property type="entry name" value="AroM"/>
    <property type="match status" value="1"/>
</dbReference>
<gene>
    <name evidence="1" type="ORF">SAMN04488134_11230</name>
</gene>
<protein>
    <submittedName>
        <fullName evidence="1">Protein AroM</fullName>
    </submittedName>
</protein>
<dbReference type="EMBL" id="FODJ01000012">
    <property type="protein sequence ID" value="SEO74727.1"/>
    <property type="molecule type" value="Genomic_DNA"/>
</dbReference>
<proteinExistence type="predicted"/>
<name>A0A1H8S871_9BACI</name>
<dbReference type="OrthoDB" id="9798683at2"/>
<evidence type="ECO:0000313" key="2">
    <source>
        <dbReference type="Proteomes" id="UP000199300"/>
    </source>
</evidence>
<reference evidence="1 2" key="1">
    <citation type="submission" date="2016-10" db="EMBL/GenBank/DDBJ databases">
        <authorList>
            <person name="de Groot N.N."/>
        </authorList>
    </citation>
    <scope>NUCLEOTIDE SEQUENCE [LARGE SCALE GENOMIC DNA]</scope>
    <source>
        <strain evidence="1 2">CGMCC 1.10434</strain>
    </source>
</reference>
<dbReference type="STRING" id="872970.SAMN04488134_11230"/>
<evidence type="ECO:0000313" key="1">
    <source>
        <dbReference type="EMBL" id="SEO74727.1"/>
    </source>
</evidence>
<dbReference type="AlphaFoldDB" id="A0A1H8S871"/>
<accession>A0A1H8S871</accession>
<dbReference type="Proteomes" id="UP000199300">
    <property type="component" value="Unassembled WGS sequence"/>
</dbReference>
<keyword evidence="2" id="KW-1185">Reference proteome</keyword>
<dbReference type="RefSeq" id="WP_091499662.1">
    <property type="nucleotide sequence ID" value="NZ_FODJ01000012.1"/>
</dbReference>
<dbReference type="InterPro" id="IPR010843">
    <property type="entry name" value="Uncharacterised_AroM"/>
</dbReference>
<sequence>MKKVGIITIGQAPRTDLFPEVERFFSHDVTFIQRGVLDDIDQADLARLKPEAHETTLVSKLRDGTSAVMAKEKITPIVQQIISQLNEENIDLIVLACTGAFKPFQSQAPIIYPDYLLNHAAQGLFRNKGVMGVIIPLKDQEESIKQKWSQAGFEAICANCSPYDFSEQALIKAVSLLEQTNVQAIVLDCIGYTKAMKELVSQHTSKPVILSRNIVFQNAAEIV</sequence>
<organism evidence="1 2">
    <name type="scientific">Amphibacillus marinus</name>
    <dbReference type="NCBI Taxonomy" id="872970"/>
    <lineage>
        <taxon>Bacteria</taxon>
        <taxon>Bacillati</taxon>
        <taxon>Bacillota</taxon>
        <taxon>Bacilli</taxon>
        <taxon>Bacillales</taxon>
        <taxon>Bacillaceae</taxon>
        <taxon>Amphibacillus</taxon>
    </lineage>
</organism>